<comment type="caution">
    <text evidence="4">The sequence shown here is derived from an EMBL/GenBank/DDBJ whole genome shotgun (WGS) entry which is preliminary data.</text>
</comment>
<dbReference type="InterPro" id="IPR008972">
    <property type="entry name" value="Cupredoxin"/>
</dbReference>
<dbReference type="Proteomes" id="UP000734854">
    <property type="component" value="Unassembled WGS sequence"/>
</dbReference>
<protein>
    <recommendedName>
        <fullName evidence="3">Phytocyanin domain-containing protein</fullName>
    </recommendedName>
</protein>
<dbReference type="AlphaFoldDB" id="A0A8J5F0R0"/>
<dbReference type="GO" id="GO:0009055">
    <property type="term" value="F:electron transfer activity"/>
    <property type="evidence" value="ECO:0007669"/>
    <property type="project" value="InterPro"/>
</dbReference>
<feature type="region of interest" description="Disordered" evidence="1">
    <location>
        <begin position="204"/>
        <end position="250"/>
    </location>
</feature>
<dbReference type="GO" id="GO:0005886">
    <property type="term" value="C:plasma membrane"/>
    <property type="evidence" value="ECO:0007669"/>
    <property type="project" value="TreeGrafter"/>
</dbReference>
<evidence type="ECO:0000259" key="3">
    <source>
        <dbReference type="PROSITE" id="PS51485"/>
    </source>
</evidence>
<dbReference type="InterPro" id="IPR039391">
    <property type="entry name" value="Phytocyanin-like"/>
</dbReference>
<reference evidence="4 5" key="1">
    <citation type="submission" date="2020-08" db="EMBL/GenBank/DDBJ databases">
        <title>Plant Genome Project.</title>
        <authorList>
            <person name="Zhang R.-G."/>
        </authorList>
    </citation>
    <scope>NUCLEOTIDE SEQUENCE [LARGE SCALE GENOMIC DNA]</scope>
    <source>
        <tissue evidence="4">Rhizome</tissue>
    </source>
</reference>
<accession>A0A8J5F0R0</accession>
<keyword evidence="2" id="KW-0732">Signal</keyword>
<dbReference type="PANTHER" id="PTHR33021:SF14">
    <property type="entry name" value="OS01G0272700 PROTEIN"/>
    <property type="match status" value="1"/>
</dbReference>
<gene>
    <name evidence="4" type="ORF">ZIOFF_061837</name>
</gene>
<feature type="signal peptide" evidence="2">
    <location>
        <begin position="1"/>
        <end position="23"/>
    </location>
</feature>
<dbReference type="EMBL" id="JACMSC010000017">
    <property type="protein sequence ID" value="KAG6478395.1"/>
    <property type="molecule type" value="Genomic_DNA"/>
</dbReference>
<dbReference type="SUPFAM" id="SSF49503">
    <property type="entry name" value="Cupredoxins"/>
    <property type="match status" value="2"/>
</dbReference>
<dbReference type="PROSITE" id="PS51485">
    <property type="entry name" value="PHYTOCYANIN"/>
    <property type="match status" value="1"/>
</dbReference>
<feature type="compositionally biased region" description="Low complexity" evidence="1">
    <location>
        <begin position="204"/>
        <end position="234"/>
    </location>
</feature>
<evidence type="ECO:0000313" key="4">
    <source>
        <dbReference type="EMBL" id="KAG6478395.1"/>
    </source>
</evidence>
<evidence type="ECO:0000256" key="1">
    <source>
        <dbReference type="SAM" id="MobiDB-lite"/>
    </source>
</evidence>
<organism evidence="4 5">
    <name type="scientific">Zingiber officinale</name>
    <name type="common">Ginger</name>
    <name type="synonym">Amomum zingiber</name>
    <dbReference type="NCBI Taxonomy" id="94328"/>
    <lineage>
        <taxon>Eukaryota</taxon>
        <taxon>Viridiplantae</taxon>
        <taxon>Streptophyta</taxon>
        <taxon>Embryophyta</taxon>
        <taxon>Tracheophyta</taxon>
        <taxon>Spermatophyta</taxon>
        <taxon>Magnoliopsida</taxon>
        <taxon>Liliopsida</taxon>
        <taxon>Zingiberales</taxon>
        <taxon>Zingiberaceae</taxon>
        <taxon>Zingiber</taxon>
    </lineage>
</organism>
<sequence length="261" mass="28812">MADLARLSFLLLLSISSLLSVSGLEFHVGGPRGWVIPAAVEEPEYYNRWAMRERFHVGDSLYCEYDKFYFKYKNDSVAMVNREAYGECKAIFFPIPIHYQFEYYLIGKGKTSPASSHRSKRFHCLICIFFFVVIDFKYKNDSVAVVDREAYGKCSAADPLVFFDNGNTTFRFDRYGFFYFISGSQGHCEAGQRLIVRVMVHPATSTSSGSPAPAPATRGSSGSRSGSDSGFDSGPAKSGSPLAIHAGLGPQNGVLSTPKCC</sequence>
<dbReference type="InterPro" id="IPR003245">
    <property type="entry name" value="Phytocyanin_dom"/>
</dbReference>
<evidence type="ECO:0000256" key="2">
    <source>
        <dbReference type="SAM" id="SignalP"/>
    </source>
</evidence>
<proteinExistence type="predicted"/>
<name>A0A8J5F0R0_ZINOF</name>
<keyword evidence="5" id="KW-1185">Reference proteome</keyword>
<dbReference type="PANTHER" id="PTHR33021">
    <property type="entry name" value="BLUE COPPER PROTEIN"/>
    <property type="match status" value="1"/>
</dbReference>
<dbReference type="Gene3D" id="2.60.40.420">
    <property type="entry name" value="Cupredoxins - blue copper proteins"/>
    <property type="match status" value="2"/>
</dbReference>
<feature type="domain" description="Phytocyanin" evidence="3">
    <location>
        <begin position="24"/>
        <end position="200"/>
    </location>
</feature>
<dbReference type="Pfam" id="PF02298">
    <property type="entry name" value="Cu_bind_like"/>
    <property type="match status" value="2"/>
</dbReference>
<evidence type="ECO:0000313" key="5">
    <source>
        <dbReference type="Proteomes" id="UP000734854"/>
    </source>
</evidence>
<feature type="chain" id="PRO_5035264334" description="Phytocyanin domain-containing protein" evidence="2">
    <location>
        <begin position="24"/>
        <end position="261"/>
    </location>
</feature>